<keyword evidence="5 6" id="KW-0539">Nucleus</keyword>
<evidence type="ECO:0000256" key="4">
    <source>
        <dbReference type="ARBA" id="ARBA00023163"/>
    </source>
</evidence>
<keyword evidence="2 6" id="KW-0678">Repressor</keyword>
<dbReference type="KEGG" id="atr:18444482"/>
<evidence type="ECO:0000256" key="2">
    <source>
        <dbReference type="ARBA" id="ARBA00022491"/>
    </source>
</evidence>
<dbReference type="HOGENOM" id="CLU_066339_0_0_1"/>
<comment type="subcellular location">
    <subcellularLocation>
        <location evidence="1 6">Nucleus</location>
    </subcellularLocation>
</comment>
<dbReference type="Proteomes" id="UP000017836">
    <property type="component" value="Unassembled WGS sequence"/>
</dbReference>
<accession>U5D747</accession>
<dbReference type="InterPro" id="IPR006458">
    <property type="entry name" value="Ovate_C"/>
</dbReference>
<feature type="domain" description="OVATE" evidence="7">
    <location>
        <begin position="153"/>
        <end position="212"/>
    </location>
</feature>
<sequence length="219" mass="24677">MKFRSIFNPRETFLTCKQPKTHSFRAGPDIYRSINSVYIASDAKTQAVLGPKLHDPTAHDASFSEPNSWFFTDDKNSSHSSGFSTDISFLSLESNALEDAVVDGLVRGLCSKRFFFEPEDTSSILGEAKDRENEERESKENGGDDFIKESFMLAMESDDPYMDFRVSMEEMVQAHGIKEWSCLEELLQCYLRVNGKKAHKYIVGAFVDLLIGLLSEGSP</sequence>
<evidence type="ECO:0000256" key="3">
    <source>
        <dbReference type="ARBA" id="ARBA00023015"/>
    </source>
</evidence>
<evidence type="ECO:0000256" key="6">
    <source>
        <dbReference type="RuleBase" id="RU367028"/>
    </source>
</evidence>
<dbReference type="PANTHER" id="PTHR33057">
    <property type="entry name" value="TRANSCRIPTION REPRESSOR OFP7-RELATED"/>
    <property type="match status" value="1"/>
</dbReference>
<dbReference type="PANTHER" id="PTHR33057:SF26">
    <property type="entry name" value="TRANSCRIPTION REPRESSOR OFP13"/>
    <property type="match status" value="1"/>
</dbReference>
<dbReference type="PROSITE" id="PS51754">
    <property type="entry name" value="OVATE"/>
    <property type="match status" value="1"/>
</dbReference>
<dbReference type="OMA" id="CKQPRTD"/>
<dbReference type="EMBL" id="KI392485">
    <property type="protein sequence ID" value="ERN16183.1"/>
    <property type="molecule type" value="Genomic_DNA"/>
</dbReference>
<dbReference type="NCBIfam" id="TIGR01568">
    <property type="entry name" value="A_thal_3678"/>
    <property type="match status" value="1"/>
</dbReference>
<evidence type="ECO:0000313" key="9">
    <source>
        <dbReference type="Proteomes" id="UP000017836"/>
    </source>
</evidence>
<keyword evidence="4 6" id="KW-0804">Transcription</keyword>
<evidence type="ECO:0000256" key="1">
    <source>
        <dbReference type="ARBA" id="ARBA00004123"/>
    </source>
</evidence>
<dbReference type="Gramene" id="ERN16183">
    <property type="protein sequence ID" value="ERN16183"/>
    <property type="gene ID" value="AMTR_s00030p00235460"/>
</dbReference>
<protein>
    <recommendedName>
        <fullName evidence="6">Transcription repressor</fullName>
    </recommendedName>
    <alternativeName>
        <fullName evidence="6">Ovate family protein</fullName>
    </alternativeName>
</protein>
<evidence type="ECO:0000259" key="7">
    <source>
        <dbReference type="PROSITE" id="PS51754"/>
    </source>
</evidence>
<organism evidence="8 9">
    <name type="scientific">Amborella trichopoda</name>
    <dbReference type="NCBI Taxonomy" id="13333"/>
    <lineage>
        <taxon>Eukaryota</taxon>
        <taxon>Viridiplantae</taxon>
        <taxon>Streptophyta</taxon>
        <taxon>Embryophyta</taxon>
        <taxon>Tracheophyta</taxon>
        <taxon>Spermatophyta</taxon>
        <taxon>Magnoliopsida</taxon>
        <taxon>Amborellales</taxon>
        <taxon>Amborellaceae</taxon>
        <taxon>Amborella</taxon>
    </lineage>
</organism>
<evidence type="ECO:0000256" key="5">
    <source>
        <dbReference type="ARBA" id="ARBA00023242"/>
    </source>
</evidence>
<name>U5D747_AMBTC</name>
<dbReference type="GO" id="GO:0045892">
    <property type="term" value="P:negative regulation of DNA-templated transcription"/>
    <property type="evidence" value="ECO:0007669"/>
    <property type="project" value="UniProtKB-UniRule"/>
</dbReference>
<dbReference type="InterPro" id="IPR038933">
    <property type="entry name" value="Ovate"/>
</dbReference>
<dbReference type="AlphaFoldDB" id="U5D747"/>
<keyword evidence="9" id="KW-1185">Reference proteome</keyword>
<comment type="function">
    <text evidence="6">Transcriptional repressor that regulates multiple aspects of plant growth and development.</text>
</comment>
<gene>
    <name evidence="8" type="ORF">AMTR_s00030p00235460</name>
</gene>
<dbReference type="Pfam" id="PF04844">
    <property type="entry name" value="Ovate"/>
    <property type="match status" value="1"/>
</dbReference>
<keyword evidence="3 6" id="KW-0805">Transcription regulation</keyword>
<proteinExistence type="predicted"/>
<evidence type="ECO:0000313" key="8">
    <source>
        <dbReference type="EMBL" id="ERN16183.1"/>
    </source>
</evidence>
<dbReference type="GO" id="GO:0005634">
    <property type="term" value="C:nucleus"/>
    <property type="evidence" value="ECO:0007669"/>
    <property type="project" value="UniProtKB-SubCell"/>
</dbReference>
<reference evidence="9" key="1">
    <citation type="journal article" date="2013" name="Science">
        <title>The Amborella genome and the evolution of flowering plants.</title>
        <authorList>
            <consortium name="Amborella Genome Project"/>
        </authorList>
    </citation>
    <scope>NUCLEOTIDE SEQUENCE [LARGE SCALE GENOMIC DNA]</scope>
</reference>
<dbReference type="eggNOG" id="ENOG502RFQ4">
    <property type="taxonomic scope" value="Eukaryota"/>
</dbReference>
<dbReference type="OrthoDB" id="689823at2759"/>